<feature type="compositionally biased region" description="Polar residues" evidence="1">
    <location>
        <begin position="281"/>
        <end position="294"/>
    </location>
</feature>
<accession>A0A2I2GGC4</accession>
<protein>
    <submittedName>
        <fullName evidence="2">Uncharacterized protein</fullName>
    </submittedName>
</protein>
<feature type="region of interest" description="Disordered" evidence="1">
    <location>
        <begin position="380"/>
        <end position="414"/>
    </location>
</feature>
<feature type="compositionally biased region" description="Polar residues" evidence="1">
    <location>
        <begin position="79"/>
        <end position="103"/>
    </location>
</feature>
<feature type="region of interest" description="Disordered" evidence="1">
    <location>
        <begin position="70"/>
        <end position="116"/>
    </location>
</feature>
<dbReference type="OrthoDB" id="4586300at2759"/>
<feature type="compositionally biased region" description="Low complexity" evidence="1">
    <location>
        <begin position="454"/>
        <end position="468"/>
    </location>
</feature>
<feature type="region of interest" description="Disordered" evidence="1">
    <location>
        <begin position="1"/>
        <end position="27"/>
    </location>
</feature>
<evidence type="ECO:0000313" key="2">
    <source>
        <dbReference type="EMBL" id="PLB51910.1"/>
    </source>
</evidence>
<organism evidence="2 3">
    <name type="scientific">Aspergillus steynii IBT 23096</name>
    <dbReference type="NCBI Taxonomy" id="1392250"/>
    <lineage>
        <taxon>Eukaryota</taxon>
        <taxon>Fungi</taxon>
        <taxon>Dikarya</taxon>
        <taxon>Ascomycota</taxon>
        <taxon>Pezizomycotina</taxon>
        <taxon>Eurotiomycetes</taxon>
        <taxon>Eurotiomycetidae</taxon>
        <taxon>Eurotiales</taxon>
        <taxon>Aspergillaceae</taxon>
        <taxon>Aspergillus</taxon>
        <taxon>Aspergillus subgen. Circumdati</taxon>
    </lineage>
</organism>
<name>A0A2I2GGC4_9EURO</name>
<reference evidence="2 3" key="1">
    <citation type="submission" date="2016-12" db="EMBL/GenBank/DDBJ databases">
        <title>The genomes of Aspergillus section Nigri reveals drivers in fungal speciation.</title>
        <authorList>
            <consortium name="DOE Joint Genome Institute"/>
            <person name="Vesth T.C."/>
            <person name="Nybo J."/>
            <person name="Theobald S."/>
            <person name="Brandl J."/>
            <person name="Frisvad J.C."/>
            <person name="Nielsen K.F."/>
            <person name="Lyhne E.K."/>
            <person name="Kogle M.E."/>
            <person name="Kuo A."/>
            <person name="Riley R."/>
            <person name="Clum A."/>
            <person name="Nolan M."/>
            <person name="Lipzen A."/>
            <person name="Salamov A."/>
            <person name="Henrissat B."/>
            <person name="Wiebenga A."/>
            <person name="De Vries R.P."/>
            <person name="Grigoriev I.V."/>
            <person name="Mortensen U.H."/>
            <person name="Andersen M.R."/>
            <person name="Baker S.E."/>
        </authorList>
    </citation>
    <scope>NUCLEOTIDE SEQUENCE [LARGE SCALE GENOMIC DNA]</scope>
    <source>
        <strain evidence="2 3">IBT 23096</strain>
    </source>
</reference>
<gene>
    <name evidence="2" type="ORF">P170DRAFT_433812</name>
</gene>
<keyword evidence="3" id="KW-1185">Reference proteome</keyword>
<feature type="region of interest" description="Disordered" evidence="1">
    <location>
        <begin position="440"/>
        <end position="488"/>
    </location>
</feature>
<sequence>MAGDQDSNQNHHTNGSRGWPDDDNPFVAFRRFADEQISSMLQSVVGIPSMASSPSSSGWAVFADDPKYARDSHYRQRQNDNTQGTENPSDSDVPGASNNSENHPYSRSENPWRSHGFGRRGASPHDLFDLDFFDSFFDKFWFDDHTSRFFHPYQRPMFSNLVSDDSPAWPVTYLMFSPYSPLHLERQAQYRSHREGGVFSSLMSSLKPSSERDQSEPQWREAFEDLLRLENGKPMLDRGSVDTSKRESGKEWMQGLVKRGSLGDRWKYVASGDGRPWSTIAFDSSKSGENGSGQSERDHRNNAVKAGFSWDEEPESVTELDLYDRFLDDIEAREREFFRVRESPLLRLLLDDRYEGRDRQEPSRKEKHGDDAENWLELVSGGQRNSVPDTVPEKEKTAVKSSAAVDTPSVADQQSYVISTKTTTERVRLSDGSVQTKIVKTKRFADGREENNESVEVVNPPQHNQVPPADQDESSSNQNKDGWFWKGN</sequence>
<evidence type="ECO:0000313" key="3">
    <source>
        <dbReference type="Proteomes" id="UP000234275"/>
    </source>
</evidence>
<dbReference type="RefSeq" id="XP_024707212.1">
    <property type="nucleotide sequence ID" value="XM_024848581.1"/>
</dbReference>
<feature type="compositionally biased region" description="Polar residues" evidence="1">
    <location>
        <begin position="1"/>
        <end position="16"/>
    </location>
</feature>
<dbReference type="VEuPathDB" id="FungiDB:P170DRAFT_433812"/>
<evidence type="ECO:0000256" key="1">
    <source>
        <dbReference type="SAM" id="MobiDB-lite"/>
    </source>
</evidence>
<feature type="region of interest" description="Disordered" evidence="1">
    <location>
        <begin position="280"/>
        <end position="300"/>
    </location>
</feature>
<dbReference type="AlphaFoldDB" id="A0A2I2GGC4"/>
<dbReference type="STRING" id="1392250.A0A2I2GGC4"/>
<dbReference type="Proteomes" id="UP000234275">
    <property type="component" value="Unassembled WGS sequence"/>
</dbReference>
<dbReference type="GeneID" id="36556280"/>
<comment type="caution">
    <text evidence="2">The sequence shown here is derived from an EMBL/GenBank/DDBJ whole genome shotgun (WGS) entry which is preliminary data.</text>
</comment>
<proteinExistence type="predicted"/>
<dbReference type="EMBL" id="MSFO01000002">
    <property type="protein sequence ID" value="PLB51910.1"/>
    <property type="molecule type" value="Genomic_DNA"/>
</dbReference>